<dbReference type="Gene3D" id="3.40.630.30">
    <property type="match status" value="1"/>
</dbReference>
<evidence type="ECO:0000256" key="2">
    <source>
        <dbReference type="ARBA" id="ARBA00022801"/>
    </source>
</evidence>
<dbReference type="CDD" id="cd04670">
    <property type="entry name" value="NUDIX_ASFGF2_Nudt6"/>
    <property type="match status" value="1"/>
</dbReference>
<reference evidence="6" key="1">
    <citation type="submission" date="2025-08" db="UniProtKB">
        <authorList>
            <consortium name="RefSeq"/>
        </authorList>
    </citation>
    <scope>IDENTIFICATION</scope>
    <source>
        <tissue evidence="6">Tentacle</tissue>
    </source>
</reference>
<dbReference type="InterPro" id="IPR020084">
    <property type="entry name" value="NUDIX_hydrolase_CS"/>
</dbReference>
<dbReference type="RefSeq" id="XP_031553939.1">
    <property type="nucleotide sequence ID" value="XM_031698079.1"/>
</dbReference>
<dbReference type="PRINTS" id="PR00502">
    <property type="entry name" value="NUDIXFAMILY"/>
</dbReference>
<dbReference type="Pfam" id="PF00293">
    <property type="entry name" value="NUDIX"/>
    <property type="match status" value="1"/>
</dbReference>
<evidence type="ECO:0000259" key="4">
    <source>
        <dbReference type="PROSITE" id="PS51462"/>
    </source>
</evidence>
<dbReference type="PANTHER" id="PTHR13994">
    <property type="entry name" value="NUDIX HYDROLASE RELATED"/>
    <property type="match status" value="1"/>
</dbReference>
<dbReference type="AlphaFoldDB" id="A0A6P8HBY8"/>
<dbReference type="SUPFAM" id="SSF55811">
    <property type="entry name" value="Nudix"/>
    <property type="match status" value="1"/>
</dbReference>
<dbReference type="InterPro" id="IPR020476">
    <property type="entry name" value="Nudix_hydrolase"/>
</dbReference>
<evidence type="ECO:0000256" key="3">
    <source>
        <dbReference type="RuleBase" id="RU003476"/>
    </source>
</evidence>
<dbReference type="Proteomes" id="UP000515163">
    <property type="component" value="Unplaced"/>
</dbReference>
<dbReference type="InterPro" id="IPR000086">
    <property type="entry name" value="NUDIX_hydrolase_dom"/>
</dbReference>
<dbReference type="PROSITE" id="PS00893">
    <property type="entry name" value="NUDIX_BOX"/>
    <property type="match status" value="1"/>
</dbReference>
<comment type="similarity">
    <text evidence="1 3">Belongs to the Nudix hydrolase family.</text>
</comment>
<organism evidence="5 6">
    <name type="scientific">Actinia tenebrosa</name>
    <name type="common">Australian red waratah sea anemone</name>
    <dbReference type="NCBI Taxonomy" id="6105"/>
    <lineage>
        <taxon>Eukaryota</taxon>
        <taxon>Metazoa</taxon>
        <taxon>Cnidaria</taxon>
        <taxon>Anthozoa</taxon>
        <taxon>Hexacorallia</taxon>
        <taxon>Actiniaria</taxon>
        <taxon>Actiniidae</taxon>
        <taxon>Actinia</taxon>
    </lineage>
</organism>
<dbReference type="Pfam" id="PF18290">
    <property type="entry name" value="Nudix_hydro"/>
    <property type="match status" value="1"/>
</dbReference>
<evidence type="ECO:0000313" key="6">
    <source>
        <dbReference type="RefSeq" id="XP_031553939.1"/>
    </source>
</evidence>
<keyword evidence="2 3" id="KW-0378">Hydrolase</keyword>
<proteinExistence type="inferred from homology"/>
<dbReference type="GO" id="GO:0035529">
    <property type="term" value="F:NADH pyrophosphatase activity"/>
    <property type="evidence" value="ECO:0007669"/>
    <property type="project" value="TreeGrafter"/>
</dbReference>
<dbReference type="PRINTS" id="PR01356">
    <property type="entry name" value="GFGPROTEIN"/>
</dbReference>
<gene>
    <name evidence="6" type="primary">LOC116290943</name>
</gene>
<dbReference type="InterPro" id="IPR040618">
    <property type="entry name" value="Pre-Nudix"/>
</dbReference>
<keyword evidence="5" id="KW-1185">Reference proteome</keyword>
<dbReference type="GO" id="GO:0047631">
    <property type="term" value="F:ADP-ribose diphosphatase activity"/>
    <property type="evidence" value="ECO:0007669"/>
    <property type="project" value="TreeGrafter"/>
</dbReference>
<dbReference type="PROSITE" id="PS51462">
    <property type="entry name" value="NUDIX"/>
    <property type="match status" value="1"/>
</dbReference>
<dbReference type="GeneID" id="116290943"/>
<sequence length="218" mass="24980">MMADYTSLKKVDNVFKGSEDIFSGLTIDMTTEDQNYDNEQFATMLKESLVTYKRYGVRGVWLKIPIEKSSFVSITAEHGFVFHHCFPSYIVMTKWLPEDEPNKLPTFATCCLGVGCFVVSDEGKILVVQEKFRNSDFWKLPGGRVDHKEDLRTAAKREVLEETGIETEFVSLVCFRHIPDCRFECSDLCFICLLKPLSTEIKMDPSEISDARWIDVSV</sequence>
<feature type="domain" description="Nudix hydrolase" evidence="4">
    <location>
        <begin position="109"/>
        <end position="218"/>
    </location>
</feature>
<dbReference type="OrthoDB" id="447842at2759"/>
<name>A0A6P8HBY8_ACTTE</name>
<dbReference type="GO" id="GO:0051287">
    <property type="term" value="F:NAD binding"/>
    <property type="evidence" value="ECO:0007669"/>
    <property type="project" value="TreeGrafter"/>
</dbReference>
<dbReference type="Gene3D" id="3.90.79.10">
    <property type="entry name" value="Nucleoside Triphosphate Pyrophosphohydrolase"/>
    <property type="match status" value="1"/>
</dbReference>
<evidence type="ECO:0000256" key="1">
    <source>
        <dbReference type="ARBA" id="ARBA00005582"/>
    </source>
</evidence>
<dbReference type="InterPro" id="IPR015797">
    <property type="entry name" value="NUDIX_hydrolase-like_dom_sf"/>
</dbReference>
<accession>A0A6P8HBY8</accession>
<evidence type="ECO:0000313" key="5">
    <source>
        <dbReference type="Proteomes" id="UP000515163"/>
    </source>
</evidence>
<dbReference type="PANTHER" id="PTHR13994:SF13">
    <property type="entry name" value="FI03680P"/>
    <property type="match status" value="1"/>
</dbReference>
<dbReference type="InterPro" id="IPR003293">
    <property type="entry name" value="Nudix_hydrolase6-like"/>
</dbReference>
<protein>
    <submittedName>
        <fullName evidence="6">Nudix hydrolase 8-like isoform X2</fullName>
    </submittedName>
</protein>